<dbReference type="SMART" id="SM00047">
    <property type="entry name" value="LYZ2"/>
    <property type="match status" value="1"/>
</dbReference>
<accession>A0A4Q0VYM9</accession>
<evidence type="ECO:0000256" key="2">
    <source>
        <dbReference type="SAM" id="SignalP"/>
    </source>
</evidence>
<feature type="domain" description="SLH" evidence="3">
    <location>
        <begin position="302"/>
        <end position="359"/>
    </location>
</feature>
<dbReference type="InterPro" id="IPR002901">
    <property type="entry name" value="MGlyc_endo_b_GlcNAc-like_dom"/>
</dbReference>
<dbReference type="Pfam" id="PF00395">
    <property type="entry name" value="SLH"/>
    <property type="match status" value="3"/>
</dbReference>
<dbReference type="PANTHER" id="PTHR43308">
    <property type="entry name" value="OUTER MEMBRANE PROTEIN ALPHA-RELATED"/>
    <property type="match status" value="1"/>
</dbReference>
<dbReference type="EMBL" id="QOUX01000001">
    <property type="protein sequence ID" value="RXJ04560.1"/>
    <property type="molecule type" value="Genomic_DNA"/>
</dbReference>
<dbReference type="InterPro" id="IPR051465">
    <property type="entry name" value="Cell_Envelope_Struct_Comp"/>
</dbReference>
<dbReference type="GO" id="GO:0004040">
    <property type="term" value="F:amidase activity"/>
    <property type="evidence" value="ECO:0007669"/>
    <property type="project" value="InterPro"/>
</dbReference>
<dbReference type="AlphaFoldDB" id="A0A4Q0VYM9"/>
<evidence type="ECO:0000256" key="1">
    <source>
        <dbReference type="ARBA" id="ARBA00022729"/>
    </source>
</evidence>
<keyword evidence="1 2" id="KW-0732">Signal</keyword>
<gene>
    <name evidence="4" type="ORF">DS745_04025</name>
</gene>
<dbReference type="PROSITE" id="PS51272">
    <property type="entry name" value="SLH"/>
    <property type="match status" value="3"/>
</dbReference>
<dbReference type="Gene3D" id="1.10.530.10">
    <property type="match status" value="1"/>
</dbReference>
<keyword evidence="5" id="KW-1185">Reference proteome</keyword>
<feature type="signal peptide" evidence="2">
    <location>
        <begin position="1"/>
        <end position="22"/>
    </location>
</feature>
<evidence type="ECO:0000313" key="5">
    <source>
        <dbReference type="Proteomes" id="UP000290649"/>
    </source>
</evidence>
<organism evidence="4 5">
    <name type="scientific">Anaerobacillus alkaliphilus</name>
    <dbReference type="NCBI Taxonomy" id="1548597"/>
    <lineage>
        <taxon>Bacteria</taxon>
        <taxon>Bacillati</taxon>
        <taxon>Bacillota</taxon>
        <taxon>Bacilli</taxon>
        <taxon>Bacillales</taxon>
        <taxon>Bacillaceae</taxon>
        <taxon>Anaerobacillus</taxon>
    </lineage>
</organism>
<sequence>MRKCYRILFIVVLFLSLLPLHAYSVEASSFRPVPQEDRLNGRNSHAYLPSINRPTLKEQEVFIQDISKHAVNASEKWGVPASAIIGMAILESGYGTTRIAYHANNLFGVKVWGYNPQNAWQLVGQPDEDFERVIPVLSNLGNDRIIFDETKRRDNWYRKFASYEEAVIFVVGTLLLNSRYGFARERYHTRLSSGWTIQNASKQYLFDIGDAGYNHLGGDYYRRTIGTIMDQWNLYQYDGGFHLRDARGHWAESSILFVAEQKWMNGFNDGTFRPNETLTRAQAATVMVNYLAPKATGTTVTFHDVTQTHWARHSIILVAQHKIMNGTAPNQFSPNMIMTRSQMVQILFNAGLYSEPVKTTTSSFKDVSDNHWALVAIETMRSEGIVNGFNDGTFRPNEPITRAQMAVVLQNVYQKQNK</sequence>
<dbReference type="RefSeq" id="WP_129076904.1">
    <property type="nucleotide sequence ID" value="NZ_QOUX01000001.1"/>
</dbReference>
<dbReference type="Proteomes" id="UP000290649">
    <property type="component" value="Unassembled WGS sequence"/>
</dbReference>
<feature type="domain" description="SLH" evidence="3">
    <location>
        <begin position="360"/>
        <end position="418"/>
    </location>
</feature>
<dbReference type="PANTHER" id="PTHR43308:SF5">
    <property type="entry name" value="S-LAYER PROTEIN _ PEPTIDOGLYCAN ENDO-BETA-N-ACETYLGLUCOSAMINIDASE"/>
    <property type="match status" value="1"/>
</dbReference>
<proteinExistence type="predicted"/>
<comment type="caution">
    <text evidence="4">The sequence shown here is derived from an EMBL/GenBank/DDBJ whole genome shotgun (WGS) entry which is preliminary data.</text>
</comment>
<evidence type="ECO:0000259" key="3">
    <source>
        <dbReference type="PROSITE" id="PS51272"/>
    </source>
</evidence>
<dbReference type="Pfam" id="PF01832">
    <property type="entry name" value="Glucosaminidase"/>
    <property type="match status" value="1"/>
</dbReference>
<name>A0A4Q0VYM9_9BACI</name>
<feature type="chain" id="PRO_5038333765" evidence="2">
    <location>
        <begin position="23"/>
        <end position="418"/>
    </location>
</feature>
<evidence type="ECO:0000313" key="4">
    <source>
        <dbReference type="EMBL" id="RXJ04560.1"/>
    </source>
</evidence>
<dbReference type="InterPro" id="IPR001119">
    <property type="entry name" value="SLH_dom"/>
</dbReference>
<dbReference type="OrthoDB" id="5845122at2"/>
<feature type="domain" description="SLH" evidence="3">
    <location>
        <begin position="238"/>
        <end position="301"/>
    </location>
</feature>
<protein>
    <submittedName>
        <fullName evidence="4">Parasporal protein</fullName>
    </submittedName>
</protein>
<reference evidence="4 5" key="1">
    <citation type="journal article" date="2019" name="Int. J. Syst. Evol. Microbiol.">
        <title>Anaerobacillus alkaliphilus sp. nov., a novel alkaliphilic and moderately halophilic bacterium.</title>
        <authorList>
            <person name="Borsodi A.K."/>
            <person name="Aszalos J.M."/>
            <person name="Bihari P."/>
            <person name="Nagy I."/>
            <person name="Schumann P."/>
            <person name="Sproer C."/>
            <person name="Kovacs A.L."/>
            <person name="Boka K."/>
            <person name="Dobosy P."/>
            <person name="Ovari M."/>
            <person name="Szili-Kovacs T."/>
            <person name="Toth E."/>
        </authorList>
    </citation>
    <scope>NUCLEOTIDE SEQUENCE [LARGE SCALE GENOMIC DNA]</scope>
    <source>
        <strain evidence="4 5">B16-10</strain>
    </source>
</reference>